<organism evidence="3">
    <name type="scientific">Timema douglasi</name>
    <name type="common">Walking stick</name>
    <dbReference type="NCBI Taxonomy" id="61478"/>
    <lineage>
        <taxon>Eukaryota</taxon>
        <taxon>Metazoa</taxon>
        <taxon>Ecdysozoa</taxon>
        <taxon>Arthropoda</taxon>
        <taxon>Hexapoda</taxon>
        <taxon>Insecta</taxon>
        <taxon>Pterygota</taxon>
        <taxon>Neoptera</taxon>
        <taxon>Polyneoptera</taxon>
        <taxon>Phasmatodea</taxon>
        <taxon>Timematodea</taxon>
        <taxon>Timematoidea</taxon>
        <taxon>Timematidae</taxon>
        <taxon>Timema</taxon>
    </lineage>
</organism>
<feature type="transmembrane region" description="Helical" evidence="2">
    <location>
        <begin position="193"/>
        <end position="215"/>
    </location>
</feature>
<keyword evidence="2" id="KW-0812">Transmembrane</keyword>
<dbReference type="AlphaFoldDB" id="A0A7R8VAK3"/>
<evidence type="ECO:0000313" key="3">
    <source>
        <dbReference type="EMBL" id="CAD7193723.1"/>
    </source>
</evidence>
<name>A0A7R8VAK3_TIMDO</name>
<reference evidence="3" key="1">
    <citation type="submission" date="2020-11" db="EMBL/GenBank/DDBJ databases">
        <authorList>
            <person name="Tran Van P."/>
        </authorList>
    </citation>
    <scope>NUCLEOTIDE SEQUENCE</scope>
</reference>
<feature type="compositionally biased region" description="Low complexity" evidence="1">
    <location>
        <begin position="278"/>
        <end position="293"/>
    </location>
</feature>
<protein>
    <submittedName>
        <fullName evidence="3">Uncharacterized protein</fullName>
    </submittedName>
</protein>
<keyword evidence="2" id="KW-1133">Transmembrane helix</keyword>
<sequence length="431" mass="46364">MDVKRGFVRRNTRASLGPCQTLYSRGEETIHGGPATDPRWDHTCSIYRRIVSPSLSGLDRVSTHTDKCVCDWVVSRGGKMKFDSVFPEEKRRYFKTERKFCWPSEGATSEGGGIAGVRCPSPISRLRVEKIEGGLMVAGVVVAANCQVALPAFGFLFVLVGIVLTAASYRGPGEDEGPDHYAARIAFTGNSRVIGPACIVVGAVMLASGVGLWLLTRRARQRERRVGFHCPLHGDFYPLSPITSSRTMCGKPESQWSLCWRQGGSNKPGHFTGPPQCPHSTLSSTRSSVSSTPASPCPTPLPFLVTSGSVSSGMVPSVGANISPDETFGSIRSLSVSREVASFPLSRTPTPPLLMPTDRLASQPLPLPDDSSMVPSARIQLPPLRQVPLLPSSHTEITMVAPALSCDTEETKVVRGPRKSVSIVLPNEDKG</sequence>
<feature type="region of interest" description="Disordered" evidence="1">
    <location>
        <begin position="270"/>
        <end position="293"/>
    </location>
</feature>
<feature type="transmembrane region" description="Helical" evidence="2">
    <location>
        <begin position="135"/>
        <end position="164"/>
    </location>
</feature>
<accession>A0A7R8VAK3</accession>
<proteinExistence type="predicted"/>
<evidence type="ECO:0000256" key="2">
    <source>
        <dbReference type="SAM" id="Phobius"/>
    </source>
</evidence>
<keyword evidence="2" id="KW-0472">Membrane</keyword>
<evidence type="ECO:0000256" key="1">
    <source>
        <dbReference type="SAM" id="MobiDB-lite"/>
    </source>
</evidence>
<dbReference type="EMBL" id="OA564298">
    <property type="protein sequence ID" value="CAD7193723.1"/>
    <property type="molecule type" value="Genomic_DNA"/>
</dbReference>
<gene>
    <name evidence="3" type="ORF">TDIB3V08_LOCUS164</name>
</gene>